<name>A0AAD7W0Y2_9TELE</name>
<accession>A0AAD7W0Y2</accession>
<protein>
    <submittedName>
        <fullName evidence="2">Uncharacterized protein</fullName>
    </submittedName>
</protein>
<dbReference type="Proteomes" id="UP001221898">
    <property type="component" value="Unassembled WGS sequence"/>
</dbReference>
<sequence>MAGGWGRPTKHCTRHTPPPPALTVHYTLRALQSPLEQPDSQLQERYRQRLHDRVYVLMESMVGSLCDLLEELQCDQLDLHPL</sequence>
<feature type="region of interest" description="Disordered" evidence="1">
    <location>
        <begin position="1"/>
        <end position="20"/>
    </location>
</feature>
<organism evidence="2 3">
    <name type="scientific">Aldrovandia affinis</name>
    <dbReference type="NCBI Taxonomy" id="143900"/>
    <lineage>
        <taxon>Eukaryota</taxon>
        <taxon>Metazoa</taxon>
        <taxon>Chordata</taxon>
        <taxon>Craniata</taxon>
        <taxon>Vertebrata</taxon>
        <taxon>Euteleostomi</taxon>
        <taxon>Actinopterygii</taxon>
        <taxon>Neopterygii</taxon>
        <taxon>Teleostei</taxon>
        <taxon>Notacanthiformes</taxon>
        <taxon>Halosauridae</taxon>
        <taxon>Aldrovandia</taxon>
    </lineage>
</organism>
<evidence type="ECO:0000313" key="2">
    <source>
        <dbReference type="EMBL" id="KAJ8371807.1"/>
    </source>
</evidence>
<keyword evidence="3" id="KW-1185">Reference proteome</keyword>
<comment type="caution">
    <text evidence="2">The sequence shown here is derived from an EMBL/GenBank/DDBJ whole genome shotgun (WGS) entry which is preliminary data.</text>
</comment>
<dbReference type="EMBL" id="JAINUG010000429">
    <property type="protein sequence ID" value="KAJ8371807.1"/>
    <property type="molecule type" value="Genomic_DNA"/>
</dbReference>
<evidence type="ECO:0000313" key="3">
    <source>
        <dbReference type="Proteomes" id="UP001221898"/>
    </source>
</evidence>
<evidence type="ECO:0000256" key="1">
    <source>
        <dbReference type="SAM" id="MobiDB-lite"/>
    </source>
</evidence>
<dbReference type="AlphaFoldDB" id="A0AAD7W0Y2"/>
<gene>
    <name evidence="2" type="ORF">AAFF_G00299850</name>
</gene>
<proteinExistence type="predicted"/>
<reference evidence="2" key="1">
    <citation type="journal article" date="2023" name="Science">
        <title>Genome structures resolve the early diversification of teleost fishes.</title>
        <authorList>
            <person name="Parey E."/>
            <person name="Louis A."/>
            <person name="Montfort J."/>
            <person name="Bouchez O."/>
            <person name="Roques C."/>
            <person name="Iampietro C."/>
            <person name="Lluch J."/>
            <person name="Castinel A."/>
            <person name="Donnadieu C."/>
            <person name="Desvignes T."/>
            <person name="Floi Bucao C."/>
            <person name="Jouanno E."/>
            <person name="Wen M."/>
            <person name="Mejri S."/>
            <person name="Dirks R."/>
            <person name="Jansen H."/>
            <person name="Henkel C."/>
            <person name="Chen W.J."/>
            <person name="Zahm M."/>
            <person name="Cabau C."/>
            <person name="Klopp C."/>
            <person name="Thompson A.W."/>
            <person name="Robinson-Rechavi M."/>
            <person name="Braasch I."/>
            <person name="Lecointre G."/>
            <person name="Bobe J."/>
            <person name="Postlethwait J.H."/>
            <person name="Berthelot C."/>
            <person name="Roest Crollius H."/>
            <person name="Guiguen Y."/>
        </authorList>
    </citation>
    <scope>NUCLEOTIDE SEQUENCE</scope>
    <source>
        <strain evidence="2">NC1722</strain>
    </source>
</reference>